<dbReference type="Pfam" id="PF00239">
    <property type="entry name" value="Resolvase"/>
    <property type="match status" value="1"/>
</dbReference>
<feature type="region of interest" description="Disordered" evidence="2">
    <location>
        <begin position="537"/>
        <end position="596"/>
    </location>
</feature>
<feature type="compositionally biased region" description="Basic and acidic residues" evidence="2">
    <location>
        <begin position="537"/>
        <end position="563"/>
    </location>
</feature>
<dbReference type="InterPro" id="IPR025827">
    <property type="entry name" value="Zn_ribbon_recom_dom"/>
</dbReference>
<dbReference type="InterPro" id="IPR025378">
    <property type="entry name" value="DUF4368"/>
</dbReference>
<reference evidence="4 5" key="1">
    <citation type="submission" date="2021-01" db="EMBL/GenBank/DDBJ databases">
        <title>Isolation and description of Catonella massiliensis sp. nov., a novel Catonella species, isolated from a stable periodontitis subject.</title>
        <authorList>
            <person name="Antezack A."/>
            <person name="Boxberger M."/>
            <person name="La Scola B."/>
            <person name="Monnet-Corti V."/>
        </authorList>
    </citation>
    <scope>NUCLEOTIDE SEQUENCE [LARGE SCALE GENOMIC DNA]</scope>
    <source>
        <strain evidence="4 5">Marseille-Q4567</strain>
    </source>
</reference>
<dbReference type="SUPFAM" id="SSF53041">
    <property type="entry name" value="Resolvase-like"/>
    <property type="match status" value="1"/>
</dbReference>
<dbReference type="Pfam" id="PF13408">
    <property type="entry name" value="Zn_ribbon_recom"/>
    <property type="match status" value="1"/>
</dbReference>
<dbReference type="InterPro" id="IPR006119">
    <property type="entry name" value="Resolv_N"/>
</dbReference>
<gene>
    <name evidence="4" type="ORF">JJN12_03635</name>
</gene>
<proteinExistence type="predicted"/>
<organism evidence="4 5">
    <name type="scientific">Catonella massiliensis</name>
    <dbReference type="NCBI Taxonomy" id="2799636"/>
    <lineage>
        <taxon>Bacteria</taxon>
        <taxon>Bacillati</taxon>
        <taxon>Bacillota</taxon>
        <taxon>Clostridia</taxon>
        <taxon>Lachnospirales</taxon>
        <taxon>Lachnospiraceae</taxon>
        <taxon>Catonella</taxon>
    </lineage>
</organism>
<dbReference type="RefSeq" id="WP_208428411.1">
    <property type="nucleotide sequence ID" value="NZ_JAEPRJ010000001.1"/>
</dbReference>
<dbReference type="Proteomes" id="UP000604730">
    <property type="component" value="Unassembled WGS sequence"/>
</dbReference>
<dbReference type="PANTHER" id="PTHR30461">
    <property type="entry name" value="DNA-INVERTASE FROM LAMBDOID PROPHAGE"/>
    <property type="match status" value="1"/>
</dbReference>
<keyword evidence="1" id="KW-0175">Coiled coil</keyword>
<comment type="caution">
    <text evidence="4">The sequence shown here is derived from an EMBL/GenBank/DDBJ whole genome shotgun (WGS) entry which is preliminary data.</text>
</comment>
<dbReference type="Gene3D" id="3.90.1750.20">
    <property type="entry name" value="Putative Large Serine Recombinase, Chain B, Domain 2"/>
    <property type="match status" value="1"/>
</dbReference>
<feature type="domain" description="Recombinase" evidence="3">
    <location>
        <begin position="162"/>
        <end position="305"/>
    </location>
</feature>
<evidence type="ECO:0000313" key="4">
    <source>
        <dbReference type="EMBL" id="MBK5896877.1"/>
    </source>
</evidence>
<dbReference type="Gene3D" id="3.40.50.1390">
    <property type="entry name" value="Resolvase, N-terminal catalytic domain"/>
    <property type="match status" value="1"/>
</dbReference>
<dbReference type="InterPro" id="IPR011109">
    <property type="entry name" value="DNA_bind_recombinase_dom"/>
</dbReference>
<evidence type="ECO:0000313" key="5">
    <source>
        <dbReference type="Proteomes" id="UP000604730"/>
    </source>
</evidence>
<evidence type="ECO:0000259" key="3">
    <source>
        <dbReference type="PROSITE" id="PS51737"/>
    </source>
</evidence>
<dbReference type="InterPro" id="IPR050639">
    <property type="entry name" value="SSR_resolvase"/>
</dbReference>
<evidence type="ECO:0000256" key="2">
    <source>
        <dbReference type="SAM" id="MobiDB-lite"/>
    </source>
</evidence>
<dbReference type="InterPro" id="IPR038109">
    <property type="entry name" value="DNA_bind_recomb_sf"/>
</dbReference>
<dbReference type="SMART" id="SM00857">
    <property type="entry name" value="Resolvase"/>
    <property type="match status" value="1"/>
</dbReference>
<dbReference type="InterPro" id="IPR036162">
    <property type="entry name" value="Resolvase-like_N_sf"/>
</dbReference>
<keyword evidence="5" id="KW-1185">Reference proteome</keyword>
<accession>A0ABS1IYB7</accession>
<dbReference type="PANTHER" id="PTHR30461:SF23">
    <property type="entry name" value="DNA RECOMBINASE-RELATED"/>
    <property type="match status" value="1"/>
</dbReference>
<name>A0ABS1IYB7_9FIRM</name>
<protein>
    <submittedName>
        <fullName evidence="4">Recombinase family protein</fullName>
    </submittedName>
</protein>
<sequence>MRNYEKITALYERLSRDDELQGESNSIVNQKKILKEYAKKNHLENIIHFTDDGISGTQFDRPGFMAMMNGVNQGNIGCIIVKDMSRLGRDYLKVGQCMEILRQKGVRLIAINDNVDSFYKDDDFTPFRNIMNEWYARDTSRKIKSTFKAKGESGKHTGSSPPYGYIKDKDDKNQWIIDEKAAEVVRRIFHLTMDGKGPYAIARILEADKIDIPAYHQQKLGYGLHQSKVFEYPYRWCSSTIASILKKQEYLGHTVNFKTRKHFKDKKSKYVSEDNWLIFENTHEPIIDQETFDNVQRIRGNVKRYPDGWGEYHPLTGLMYCADCGSKMYVHRTSNYKNIPYYTCSAYTKVPCGTLCPSAHRIKAEAVLNLIQSTLQDIKKSLDEDNEAFLHSIQNEMEESEKMEMEKKRTRLIDSKNRLQELERLMCRIYEDMILEKIPNNRYEILNNQYETEQRELSKEIDELEKAIKRYEKETDRAKKFIRLIERYDNFDELTPTIINEFVEKILVHERDRKGSQTANQKVEIYFNFIGNYEPPKEELSEEEMQKLREEEEKERERKDKLHQNYLKRKANGKQKEYEDRYKARREEKKQEKLKSLKRTGIPVSEYIKNIKKTKMIYNS</sequence>
<dbReference type="EMBL" id="JAEPRJ010000001">
    <property type="protein sequence ID" value="MBK5896877.1"/>
    <property type="molecule type" value="Genomic_DNA"/>
</dbReference>
<dbReference type="Pfam" id="PF14287">
    <property type="entry name" value="DUF4368"/>
    <property type="match status" value="1"/>
</dbReference>
<evidence type="ECO:0000256" key="1">
    <source>
        <dbReference type="SAM" id="Coils"/>
    </source>
</evidence>
<dbReference type="Pfam" id="PF07508">
    <property type="entry name" value="Recombinase"/>
    <property type="match status" value="1"/>
</dbReference>
<feature type="compositionally biased region" description="Basic and acidic residues" evidence="2">
    <location>
        <begin position="574"/>
        <end position="595"/>
    </location>
</feature>
<feature type="coiled-coil region" evidence="1">
    <location>
        <begin position="402"/>
        <end position="481"/>
    </location>
</feature>
<dbReference type="PROSITE" id="PS51737">
    <property type="entry name" value="RECOMBINASE_DNA_BIND"/>
    <property type="match status" value="1"/>
</dbReference>
<dbReference type="CDD" id="cd03770">
    <property type="entry name" value="SR_TndX_transposase"/>
    <property type="match status" value="1"/>
</dbReference>